<comment type="caution">
    <text evidence="1">The sequence shown here is derived from an EMBL/GenBank/DDBJ whole genome shotgun (WGS) entry which is preliminary data.</text>
</comment>
<evidence type="ECO:0000313" key="2">
    <source>
        <dbReference type="Proteomes" id="UP000667802"/>
    </source>
</evidence>
<reference evidence="2" key="1">
    <citation type="journal article" date="2021" name="Science">
        <title>Hunting the eagle killer: A cyanobacterial neurotoxin causes vacuolar myelinopathy.</title>
        <authorList>
            <person name="Breinlinger S."/>
            <person name="Phillips T.J."/>
            <person name="Haram B.N."/>
            <person name="Mares J."/>
            <person name="Martinez Yerena J.A."/>
            <person name="Hrouzek P."/>
            <person name="Sobotka R."/>
            <person name="Henderson W.M."/>
            <person name="Schmieder P."/>
            <person name="Williams S.M."/>
            <person name="Lauderdale J.D."/>
            <person name="Wilde H.D."/>
            <person name="Gerrin W."/>
            <person name="Kust A."/>
            <person name="Washington J.W."/>
            <person name="Wagner C."/>
            <person name="Geier B."/>
            <person name="Liebeke M."/>
            <person name="Enke H."/>
            <person name="Niedermeyer T.H.J."/>
            <person name="Wilde S.B."/>
        </authorList>
    </citation>
    <scope>NUCLEOTIDE SEQUENCE [LARGE SCALE GENOMIC DNA]</scope>
    <source>
        <strain evidence="2">Thurmond2011</strain>
    </source>
</reference>
<dbReference type="EMBL" id="JAALHA020000015">
    <property type="protein sequence ID" value="MDR9898069.1"/>
    <property type="molecule type" value="Genomic_DNA"/>
</dbReference>
<name>A0AAP5MCI0_9CYAN</name>
<evidence type="ECO:0000313" key="1">
    <source>
        <dbReference type="EMBL" id="MDR9898069.1"/>
    </source>
</evidence>
<accession>A0AAP5MCI0</accession>
<keyword evidence="2" id="KW-1185">Reference proteome</keyword>
<sequence length="81" mass="9770">MTLAKEVKQERKNSENHVILVSQVLRYQRTIQDLFVDKINEIFHKIVTKLTEQKISEESFQTFEEFYKNAKESIDRRTSYT</sequence>
<dbReference type="AlphaFoldDB" id="A0AAP5MCI0"/>
<protein>
    <submittedName>
        <fullName evidence="1">Uncharacterized protein</fullName>
    </submittedName>
</protein>
<gene>
    <name evidence="1" type="ORF">G7B40_026420</name>
</gene>
<dbReference type="Proteomes" id="UP000667802">
    <property type="component" value="Unassembled WGS sequence"/>
</dbReference>
<proteinExistence type="predicted"/>
<organism evidence="1 2">
    <name type="scientific">Aetokthonos hydrillicola Thurmond2011</name>
    <dbReference type="NCBI Taxonomy" id="2712845"/>
    <lineage>
        <taxon>Bacteria</taxon>
        <taxon>Bacillati</taxon>
        <taxon>Cyanobacteriota</taxon>
        <taxon>Cyanophyceae</taxon>
        <taxon>Nostocales</taxon>
        <taxon>Hapalosiphonaceae</taxon>
        <taxon>Aetokthonos</taxon>
    </lineage>
</organism>
<dbReference type="RefSeq" id="WP_208341390.1">
    <property type="nucleotide sequence ID" value="NZ_CAWQFN010000879.1"/>
</dbReference>